<dbReference type="GO" id="GO:0009307">
    <property type="term" value="P:DNA restriction-modification system"/>
    <property type="evidence" value="ECO:0007669"/>
    <property type="project" value="UniProtKB-KW"/>
</dbReference>
<organism evidence="9 10">
    <name type="scientific">Campylobacter corcagiensis</name>
    <dbReference type="NCBI Taxonomy" id="1448857"/>
    <lineage>
        <taxon>Bacteria</taxon>
        <taxon>Pseudomonadati</taxon>
        <taxon>Campylobacterota</taxon>
        <taxon>Epsilonproteobacteria</taxon>
        <taxon>Campylobacterales</taxon>
        <taxon>Campylobacteraceae</taxon>
        <taxon>Campylobacter</taxon>
    </lineage>
</organism>
<dbReference type="SUPFAM" id="SSF116734">
    <property type="entry name" value="DNA methylase specificity domain"/>
    <property type="match status" value="1"/>
</dbReference>
<keyword evidence="10" id="KW-1185">Reference proteome</keyword>
<dbReference type="PRINTS" id="PR00507">
    <property type="entry name" value="N12N6MTFRASE"/>
</dbReference>
<feature type="domain" description="EF-hand" evidence="8">
    <location>
        <begin position="28"/>
        <end position="63"/>
    </location>
</feature>
<keyword evidence="6" id="KW-0680">Restriction system</keyword>
<dbReference type="EC" id="2.1.1.72" evidence="2"/>
<comment type="catalytic activity">
    <reaction evidence="7">
        <text>a 2'-deoxyadenosine in DNA + S-adenosyl-L-methionine = an N(6)-methyl-2'-deoxyadenosine in DNA + S-adenosyl-L-homocysteine + H(+)</text>
        <dbReference type="Rhea" id="RHEA:15197"/>
        <dbReference type="Rhea" id="RHEA-COMP:12418"/>
        <dbReference type="Rhea" id="RHEA-COMP:12419"/>
        <dbReference type="ChEBI" id="CHEBI:15378"/>
        <dbReference type="ChEBI" id="CHEBI:57856"/>
        <dbReference type="ChEBI" id="CHEBI:59789"/>
        <dbReference type="ChEBI" id="CHEBI:90615"/>
        <dbReference type="ChEBI" id="CHEBI:90616"/>
        <dbReference type="EC" id="2.1.1.72"/>
    </reaction>
</comment>
<protein>
    <recommendedName>
        <fullName evidence="2">site-specific DNA-methyltransferase (adenine-specific)</fullName>
        <ecNumber evidence="2">2.1.1.72</ecNumber>
    </recommendedName>
</protein>
<dbReference type="RefSeq" id="WP_172658551.1">
    <property type="nucleotide sequence ID" value="NZ_CP053842.1"/>
</dbReference>
<evidence type="ECO:0000256" key="6">
    <source>
        <dbReference type="ARBA" id="ARBA00022747"/>
    </source>
</evidence>
<dbReference type="InterPro" id="IPR051537">
    <property type="entry name" value="DNA_Adenine_Mtase"/>
</dbReference>
<evidence type="ECO:0000313" key="9">
    <source>
        <dbReference type="EMBL" id="QOQ87171.1"/>
    </source>
</evidence>
<keyword evidence="4" id="KW-0808">Transferase</keyword>
<dbReference type="PANTHER" id="PTHR42933:SF1">
    <property type="entry name" value="SITE-SPECIFIC DNA-METHYLTRANSFERASE (ADENINE-SPECIFIC)"/>
    <property type="match status" value="1"/>
</dbReference>
<accession>A0A7M1LFU0</accession>
<dbReference type="GO" id="GO:0003677">
    <property type="term" value="F:DNA binding"/>
    <property type="evidence" value="ECO:0007669"/>
    <property type="project" value="InterPro"/>
</dbReference>
<dbReference type="GO" id="GO:0032259">
    <property type="term" value="P:methylation"/>
    <property type="evidence" value="ECO:0007669"/>
    <property type="project" value="UniProtKB-KW"/>
</dbReference>
<evidence type="ECO:0000256" key="2">
    <source>
        <dbReference type="ARBA" id="ARBA00011900"/>
    </source>
</evidence>
<evidence type="ECO:0000313" key="10">
    <source>
        <dbReference type="Proteomes" id="UP000594749"/>
    </source>
</evidence>
<keyword evidence="5" id="KW-0949">S-adenosyl-L-methionine</keyword>
<dbReference type="PANTHER" id="PTHR42933">
    <property type="entry name" value="SLR6095 PROTEIN"/>
    <property type="match status" value="1"/>
</dbReference>
<dbReference type="InterPro" id="IPR002048">
    <property type="entry name" value="EF_hand_dom"/>
</dbReference>
<evidence type="ECO:0000259" key="8">
    <source>
        <dbReference type="PROSITE" id="PS50222"/>
    </source>
</evidence>
<dbReference type="AlphaFoldDB" id="A0A7M1LFU0"/>
<dbReference type="InterPro" id="IPR029063">
    <property type="entry name" value="SAM-dependent_MTases_sf"/>
</dbReference>
<proteinExistence type="inferred from homology"/>
<dbReference type="Gene3D" id="3.40.50.150">
    <property type="entry name" value="Vaccinia Virus protein VP39"/>
    <property type="match status" value="1"/>
</dbReference>
<dbReference type="SUPFAM" id="SSF53335">
    <property type="entry name" value="S-adenosyl-L-methionine-dependent methyltransferases"/>
    <property type="match status" value="1"/>
</dbReference>
<reference evidence="9 10" key="1">
    <citation type="submission" date="2020-10" db="EMBL/GenBank/DDBJ databases">
        <title>Campylobacter and Helicobacter PacBio genomes.</title>
        <authorList>
            <person name="Lane C."/>
        </authorList>
    </citation>
    <scope>NUCLEOTIDE SEQUENCE [LARGE SCALE GENOMIC DNA]</scope>
    <source>
        <strain evidence="9 10">2016D-0077</strain>
    </source>
</reference>
<sequence length="841" mass="96182">MAKKEVNTDFWVRDLLKEADIKFDAQGSCIKEIDDALKTASKRGTGKVGFPEFIAVVKDFLIVIENKADVSFHVKKDEKNLIDESVSSILNYAVNGALFYAKHLAKHTNFKKIIAIGISGNEKRHRISPIFVNERGHFTQLSENINTLMNFSQNNIDEYYISEILKEKTDFEKDREEILKETKELHEDLRNYGNIQDKDKPLIVSGILLALKEIEFGNFSLDSLVGDKYKTDGAKIYDAIADNLNRANVSPEVKKDKLLSQFLVIKDTAKINEINQTLGKTPLKHYAEFLYKNIYQNIRFTRNSEDYLGLFYGEFMSYSGGDGQSLGIILTPPHITELFCDLLDIKADDRILDPCCGTAGFLIAAMHKMLTQTDDVILKNNIKKNQLFGVELQSYMFTIATTNMILRGDGKSNLENFDFLTKNSFELQKQWYPNIGMMNPPYSQGSKQNPNLYEIAFTEHLLNSVTKGGKVAVIVPQSSVTGKTKEEKNIKANILKYHTLEGVITLNKNTFYGVGTNPCIAIFTAGISHNKDKICKFINFEDDGYEVAKHIGLIKTPNAKDKKQYLLDVWFDKIKAPTKFCAQTTIEADDEWLHSFYYFNDEIPNLEDFQKTIADYLTFEVNMITHGREYLFENSENLQKDLPLCKKLSLDDCKWGEFLVGELFEKIEKGKCNNQNKQTISSNKGIYYLSATNNNNGVSDFVEKNSLTQNGNCIMFVNQGDGGAGYSVYQNNDFISTTSNSFGYAKWVNKFTGLFISTILSKFKQKYSFGYGRTENRLKKDKILLPIDKNGKPDYKFMENFIKQEMSVQAIKVVDYYNKMLMAFERERERERERETWRAAA</sequence>
<dbReference type="Proteomes" id="UP000594749">
    <property type="component" value="Chromosome"/>
</dbReference>
<dbReference type="EMBL" id="CP063078">
    <property type="protein sequence ID" value="QOQ87171.1"/>
    <property type="molecule type" value="Genomic_DNA"/>
</dbReference>
<dbReference type="Pfam" id="PF02384">
    <property type="entry name" value="N6_Mtase"/>
    <property type="match status" value="1"/>
</dbReference>
<comment type="similarity">
    <text evidence="1">Belongs to the N(4)/N(6)-methyltransferase family.</text>
</comment>
<evidence type="ECO:0000256" key="5">
    <source>
        <dbReference type="ARBA" id="ARBA00022691"/>
    </source>
</evidence>
<dbReference type="InterPro" id="IPR003356">
    <property type="entry name" value="DNA_methylase_A-5"/>
</dbReference>
<name>A0A7M1LFU0_9BACT</name>
<evidence type="ECO:0000256" key="1">
    <source>
        <dbReference type="ARBA" id="ARBA00006594"/>
    </source>
</evidence>
<keyword evidence="3 9" id="KW-0489">Methyltransferase</keyword>
<evidence type="ECO:0000256" key="4">
    <source>
        <dbReference type="ARBA" id="ARBA00022679"/>
    </source>
</evidence>
<gene>
    <name evidence="9" type="ORF">IMC76_08150</name>
</gene>
<dbReference type="GO" id="GO:0009007">
    <property type="term" value="F:site-specific DNA-methyltransferase (adenine-specific) activity"/>
    <property type="evidence" value="ECO:0007669"/>
    <property type="project" value="UniProtKB-EC"/>
</dbReference>
<dbReference type="REBASE" id="451576">
    <property type="entry name" value="Cco77ORF8145P"/>
</dbReference>
<dbReference type="GO" id="GO:0005509">
    <property type="term" value="F:calcium ion binding"/>
    <property type="evidence" value="ECO:0007669"/>
    <property type="project" value="InterPro"/>
</dbReference>
<dbReference type="PROSITE" id="PS50222">
    <property type="entry name" value="EF_HAND_2"/>
    <property type="match status" value="1"/>
</dbReference>
<evidence type="ECO:0000256" key="7">
    <source>
        <dbReference type="ARBA" id="ARBA00047942"/>
    </source>
</evidence>
<evidence type="ECO:0000256" key="3">
    <source>
        <dbReference type="ARBA" id="ARBA00022603"/>
    </source>
</evidence>
<dbReference type="GO" id="GO:0008170">
    <property type="term" value="F:N-methyltransferase activity"/>
    <property type="evidence" value="ECO:0007669"/>
    <property type="project" value="InterPro"/>
</dbReference>